<organism evidence="1 2">
    <name type="scientific">Mesobacterium hydrothermale</name>
    <dbReference type="NCBI Taxonomy" id="3111907"/>
    <lineage>
        <taxon>Bacteria</taxon>
        <taxon>Pseudomonadati</taxon>
        <taxon>Pseudomonadota</taxon>
        <taxon>Alphaproteobacteria</taxon>
        <taxon>Rhodobacterales</taxon>
        <taxon>Roseobacteraceae</taxon>
        <taxon>Mesobacterium</taxon>
    </lineage>
</organism>
<accession>A0ABU6HC40</accession>
<evidence type="ECO:0008006" key="3">
    <source>
        <dbReference type="Google" id="ProtNLM"/>
    </source>
</evidence>
<proteinExistence type="predicted"/>
<sequence>MVMTLGAATVSLAACSGGPVAVPFLAKAPQAAGADVSVSFLDFPRGTTCGLSDGLLHSEMSRTKDGSRITVRVPQHGERASFACRLPDGRTVRMTRNQDLPQGTTQAEITLTASGQGNMTYQTGGETRDFAFANGGAGE</sequence>
<protein>
    <recommendedName>
        <fullName evidence="3">Lipoprotein</fullName>
    </recommendedName>
</protein>
<dbReference type="Proteomes" id="UP001348149">
    <property type="component" value="Unassembled WGS sequence"/>
</dbReference>
<name>A0ABU6HC40_9RHOB</name>
<evidence type="ECO:0000313" key="2">
    <source>
        <dbReference type="Proteomes" id="UP001348149"/>
    </source>
</evidence>
<evidence type="ECO:0000313" key="1">
    <source>
        <dbReference type="EMBL" id="MEC3860039.1"/>
    </source>
</evidence>
<dbReference type="RefSeq" id="WP_326295666.1">
    <property type="nucleotide sequence ID" value="NZ_JAYLLH010000002.1"/>
</dbReference>
<keyword evidence="2" id="KW-1185">Reference proteome</keyword>
<comment type="caution">
    <text evidence="1">The sequence shown here is derived from an EMBL/GenBank/DDBJ whole genome shotgun (WGS) entry which is preliminary data.</text>
</comment>
<gene>
    <name evidence="1" type="ORF">VK792_01965</name>
</gene>
<dbReference type="EMBL" id="JAYLLH010000002">
    <property type="protein sequence ID" value="MEC3860039.1"/>
    <property type="molecule type" value="Genomic_DNA"/>
</dbReference>
<reference evidence="1 2" key="1">
    <citation type="submission" date="2024-01" db="EMBL/GenBank/DDBJ databases">
        <title>Mesobacterium rodlantinim sp. nov., isolated from shallow sea hydrothermal systems off Kueishantao Island.</title>
        <authorList>
            <person name="Su Z."/>
            <person name="Tang K."/>
        </authorList>
    </citation>
    <scope>NUCLEOTIDE SEQUENCE [LARGE SCALE GENOMIC DNA]</scope>
    <source>
        <strain evidence="1 2">TK19101</strain>
    </source>
</reference>